<evidence type="ECO:0000256" key="1">
    <source>
        <dbReference type="SAM" id="MobiDB-lite"/>
    </source>
</evidence>
<reference evidence="2 3" key="1">
    <citation type="journal article" date="2022" name="Allergy">
        <title>Genome assembly and annotation of Periplaneta americana reveal a comprehensive cockroach allergen profile.</title>
        <authorList>
            <person name="Wang L."/>
            <person name="Xiong Q."/>
            <person name="Saelim N."/>
            <person name="Wang L."/>
            <person name="Nong W."/>
            <person name="Wan A.T."/>
            <person name="Shi M."/>
            <person name="Liu X."/>
            <person name="Cao Q."/>
            <person name="Hui J.H.L."/>
            <person name="Sookrung N."/>
            <person name="Leung T.F."/>
            <person name="Tungtrongchitr A."/>
            <person name="Tsui S.K.W."/>
        </authorList>
    </citation>
    <scope>NUCLEOTIDE SEQUENCE [LARGE SCALE GENOMIC DNA]</scope>
    <source>
        <strain evidence="2">PWHHKU_190912</strain>
    </source>
</reference>
<name>A0ABQ8S4Z6_PERAM</name>
<accession>A0ABQ8S4Z6</accession>
<keyword evidence="3" id="KW-1185">Reference proteome</keyword>
<dbReference type="Proteomes" id="UP001148838">
    <property type="component" value="Unassembled WGS sequence"/>
</dbReference>
<organism evidence="2 3">
    <name type="scientific">Periplaneta americana</name>
    <name type="common">American cockroach</name>
    <name type="synonym">Blatta americana</name>
    <dbReference type="NCBI Taxonomy" id="6978"/>
    <lineage>
        <taxon>Eukaryota</taxon>
        <taxon>Metazoa</taxon>
        <taxon>Ecdysozoa</taxon>
        <taxon>Arthropoda</taxon>
        <taxon>Hexapoda</taxon>
        <taxon>Insecta</taxon>
        <taxon>Pterygota</taxon>
        <taxon>Neoptera</taxon>
        <taxon>Polyneoptera</taxon>
        <taxon>Dictyoptera</taxon>
        <taxon>Blattodea</taxon>
        <taxon>Blattoidea</taxon>
        <taxon>Blattidae</taxon>
        <taxon>Blattinae</taxon>
        <taxon>Periplaneta</taxon>
    </lineage>
</organism>
<evidence type="ECO:0000313" key="2">
    <source>
        <dbReference type="EMBL" id="KAJ4429023.1"/>
    </source>
</evidence>
<feature type="region of interest" description="Disordered" evidence="1">
    <location>
        <begin position="18"/>
        <end position="41"/>
    </location>
</feature>
<comment type="caution">
    <text evidence="2">The sequence shown here is derived from an EMBL/GenBank/DDBJ whole genome shotgun (WGS) entry which is preliminary data.</text>
</comment>
<proteinExistence type="predicted"/>
<protein>
    <submittedName>
        <fullName evidence="2">Uncharacterized protein</fullName>
    </submittedName>
</protein>
<dbReference type="EMBL" id="JAJSOF020000036">
    <property type="protein sequence ID" value="KAJ4429023.1"/>
    <property type="molecule type" value="Genomic_DNA"/>
</dbReference>
<evidence type="ECO:0000313" key="3">
    <source>
        <dbReference type="Proteomes" id="UP001148838"/>
    </source>
</evidence>
<sequence length="122" mass="13613">MHRQSYPAFAHIVLRENPGKKLQPGNLPRPGIEPGPPGFAARRISRYTTGSVADEPLTGQPRISAQTVETVQNANERSSQASTRRLSLKLALPRTSICKVLRFTPKRRTYDLQVVHKLDAED</sequence>
<gene>
    <name evidence="2" type="ORF">ANN_26019</name>
</gene>